<dbReference type="EMBL" id="FQNC01000088">
    <property type="protein sequence ID" value="SGZ27998.1"/>
    <property type="molecule type" value="Genomic_DNA"/>
</dbReference>
<keyword evidence="3" id="KW-1185">Reference proteome</keyword>
<dbReference type="STRING" id="796604.A0A2X0PM60"/>
<dbReference type="PANTHER" id="PTHR34706">
    <property type="entry name" value="SLR1338 PROTEIN"/>
    <property type="match status" value="1"/>
</dbReference>
<evidence type="ECO:0000256" key="1">
    <source>
        <dbReference type="SAM" id="MobiDB-lite"/>
    </source>
</evidence>
<dbReference type="PANTHER" id="PTHR34706:SF2">
    <property type="entry name" value="RFEF"/>
    <property type="match status" value="1"/>
</dbReference>
<evidence type="ECO:0000313" key="2">
    <source>
        <dbReference type="EMBL" id="SGZ27998.1"/>
    </source>
</evidence>
<protein>
    <submittedName>
        <fullName evidence="2">BQ5605_C026g10243 protein</fullName>
    </submittedName>
</protein>
<sequence length="519" mass="56771">MAGGDVIAPQAGAGLLGKTATLDVCAYDQDRQGIWRLPAWWTSTCITPQLTYTPTLFPCHGDCSAPHRSLTTIRDSPPNSPPRDQAQPEELPLPQPNTVHPNYSTVLLPNNNNNTVRLSNNRLPRMVHLREVERRLMDHSRNRRVIRMLLLRVRHLQVIIDLRVTALLLHTDNTVSPSKDNTANLNRVNMASSSNMVSLSKGMDNSLSTVNLIKYGQAQQQQQQQQQPHHGGAAAGGGPDANAILATLSQCVVDQKITAFYPPGSLEPIAAKIAQSGALPRLAGEWNIPMEVAIDTAKLALFDTVLYCDDSGSMAFEEGGTRIDDLKVVISRCAYATSLFDFDGIQVRFMNSRVEGNGINSESGAMQLIENVKFSGLTPLGQALDEKVLQPLVLGPARAGRLQKPVVVIAVTDGIPSEPRDNITRVIINANSELVRTRYGSDAISYQFAQVGNDQKARAFLEELDKHPEIGDLIDTTSNYENEADDFARNNAGVELTPSLWLVKLLLGPIDSSYDTKDE</sequence>
<gene>
    <name evidence="2" type="primary">BQ5605_C026g10243</name>
    <name evidence="2" type="ORF">BQ5605_C026G10243</name>
</gene>
<feature type="compositionally biased region" description="Low complexity" evidence="1">
    <location>
        <begin position="217"/>
        <end position="232"/>
    </location>
</feature>
<reference evidence="2 3" key="1">
    <citation type="submission" date="2016-11" db="EMBL/GenBank/DDBJ databases">
        <authorList>
            <person name="Jaros S."/>
            <person name="Januszkiewicz K."/>
            <person name="Wedrychowicz H."/>
        </authorList>
    </citation>
    <scope>NUCLEOTIDE SEQUENCE [LARGE SCALE GENOMIC DNA]</scope>
</reference>
<dbReference type="Proteomes" id="UP000249464">
    <property type="component" value="Unassembled WGS sequence"/>
</dbReference>
<evidence type="ECO:0000313" key="3">
    <source>
        <dbReference type="Proteomes" id="UP000249464"/>
    </source>
</evidence>
<dbReference type="InterPro" id="IPR036465">
    <property type="entry name" value="vWFA_dom_sf"/>
</dbReference>
<accession>A0A2X0PM60</accession>
<dbReference type="SUPFAM" id="SSF53300">
    <property type="entry name" value="vWA-like"/>
    <property type="match status" value="1"/>
</dbReference>
<dbReference type="AlphaFoldDB" id="A0A2X0PM60"/>
<feature type="region of interest" description="Disordered" evidence="1">
    <location>
        <begin position="217"/>
        <end position="236"/>
    </location>
</feature>
<proteinExistence type="predicted"/>
<organism evidence="2 3">
    <name type="scientific">Microbotryum silenes-dioicae</name>
    <dbReference type="NCBI Taxonomy" id="796604"/>
    <lineage>
        <taxon>Eukaryota</taxon>
        <taxon>Fungi</taxon>
        <taxon>Dikarya</taxon>
        <taxon>Basidiomycota</taxon>
        <taxon>Pucciniomycotina</taxon>
        <taxon>Microbotryomycetes</taxon>
        <taxon>Microbotryales</taxon>
        <taxon>Microbotryaceae</taxon>
        <taxon>Microbotryum</taxon>
    </lineage>
</organism>
<feature type="region of interest" description="Disordered" evidence="1">
    <location>
        <begin position="69"/>
        <end position="101"/>
    </location>
</feature>
<name>A0A2X0PM60_9BASI</name>